<proteinExistence type="predicted"/>
<protein>
    <submittedName>
        <fullName evidence="2">Aspartyl-tRNA(Asn)/glutamyl-tRNA (Gln) amidotransferase subunit A</fullName>
    </submittedName>
</protein>
<dbReference type="InterPro" id="IPR023631">
    <property type="entry name" value="Amidase_dom"/>
</dbReference>
<dbReference type="OrthoDB" id="566138at2759"/>
<dbReference type="OMA" id="THEAWIT"/>
<keyword evidence="3" id="KW-1185">Reference proteome</keyword>
<name>A0A1Y1I8Y3_KLENI</name>
<sequence length="464" mass="48963">MQAVLLRAAETEDAWEPALGALLPEAGRRERLQNDAESLVNDCVASGHVPPLFGFLVAIKDTIHVSGMETRAGSLLPPSLLAGDEAPVVTDLKAAGALILGKAATSEFAHFEPAATRNPVAPGHTPGGSSSGPAAAVAAGLCDIAVGTQTIGSISRPAAYCGVVGFKPSKGRISIKGIIPCSPSIDQVGFFTRHVAPLRAVCSATVANWEPTVRLGWSPTDTVGSLEPVISEDPQADFHETIRSKETPLNAAGERARVKRLGVPDGPFLRGCEGAALADFEKTLGALARHGFEIVRVPALEDIADIDRAHRTLEAFEIADLHREWFRDYAARYRPKTVELIIQGQNVAPIEAERGRQSTLELRHRLESLMAQHRLDGWIAPAATGPPPFGLGSTGDPRMSVPWSHSGLPTVTLCTGHITGASSQVLPLAVTVAGHWGADEALLCLGEDLEAAVGEKHWPLDPPG</sequence>
<organism evidence="2 3">
    <name type="scientific">Klebsormidium nitens</name>
    <name type="common">Green alga</name>
    <name type="synonym">Ulothrix nitens</name>
    <dbReference type="NCBI Taxonomy" id="105231"/>
    <lineage>
        <taxon>Eukaryota</taxon>
        <taxon>Viridiplantae</taxon>
        <taxon>Streptophyta</taxon>
        <taxon>Klebsormidiophyceae</taxon>
        <taxon>Klebsormidiales</taxon>
        <taxon>Klebsormidiaceae</taxon>
        <taxon>Klebsormidium</taxon>
    </lineage>
</organism>
<evidence type="ECO:0000313" key="2">
    <source>
        <dbReference type="EMBL" id="GAQ84558.1"/>
    </source>
</evidence>
<dbReference type="PANTHER" id="PTHR11895:SF67">
    <property type="entry name" value="AMIDASE DOMAIN-CONTAINING PROTEIN"/>
    <property type="match status" value="1"/>
</dbReference>
<reference evidence="2 3" key="1">
    <citation type="journal article" date="2014" name="Nat. Commun.">
        <title>Klebsormidium flaccidum genome reveals primary factors for plant terrestrial adaptation.</title>
        <authorList>
            <person name="Hori K."/>
            <person name="Maruyama F."/>
            <person name="Fujisawa T."/>
            <person name="Togashi T."/>
            <person name="Yamamoto N."/>
            <person name="Seo M."/>
            <person name="Sato S."/>
            <person name="Yamada T."/>
            <person name="Mori H."/>
            <person name="Tajima N."/>
            <person name="Moriyama T."/>
            <person name="Ikeuchi M."/>
            <person name="Watanabe M."/>
            <person name="Wada H."/>
            <person name="Kobayashi K."/>
            <person name="Saito M."/>
            <person name="Masuda T."/>
            <person name="Sasaki-Sekimoto Y."/>
            <person name="Mashiguchi K."/>
            <person name="Awai K."/>
            <person name="Shimojima M."/>
            <person name="Masuda S."/>
            <person name="Iwai M."/>
            <person name="Nobusawa T."/>
            <person name="Narise T."/>
            <person name="Kondo S."/>
            <person name="Saito H."/>
            <person name="Sato R."/>
            <person name="Murakawa M."/>
            <person name="Ihara Y."/>
            <person name="Oshima-Yamada Y."/>
            <person name="Ohtaka K."/>
            <person name="Satoh M."/>
            <person name="Sonobe K."/>
            <person name="Ishii M."/>
            <person name="Ohtani R."/>
            <person name="Kanamori-Sato M."/>
            <person name="Honoki R."/>
            <person name="Miyazaki D."/>
            <person name="Mochizuki H."/>
            <person name="Umetsu J."/>
            <person name="Higashi K."/>
            <person name="Shibata D."/>
            <person name="Kamiya Y."/>
            <person name="Sato N."/>
            <person name="Nakamura Y."/>
            <person name="Tabata S."/>
            <person name="Ida S."/>
            <person name="Kurokawa K."/>
            <person name="Ohta H."/>
        </authorList>
    </citation>
    <scope>NUCLEOTIDE SEQUENCE [LARGE SCALE GENOMIC DNA]</scope>
    <source>
        <strain evidence="2 3">NIES-2285</strain>
    </source>
</reference>
<dbReference type="Pfam" id="PF01425">
    <property type="entry name" value="Amidase"/>
    <property type="match status" value="1"/>
</dbReference>
<dbReference type="Gene3D" id="3.90.1300.10">
    <property type="entry name" value="Amidase signature (AS) domain"/>
    <property type="match status" value="1"/>
</dbReference>
<dbReference type="EMBL" id="DF237143">
    <property type="protein sequence ID" value="GAQ84558.1"/>
    <property type="molecule type" value="Genomic_DNA"/>
</dbReference>
<dbReference type="SUPFAM" id="SSF75304">
    <property type="entry name" value="Amidase signature (AS) enzymes"/>
    <property type="match status" value="1"/>
</dbReference>
<dbReference type="InterPro" id="IPR036928">
    <property type="entry name" value="AS_sf"/>
</dbReference>
<dbReference type="STRING" id="105231.A0A1Y1I8Y3"/>
<gene>
    <name evidence="2" type="ORF">KFL_001940150</name>
</gene>
<dbReference type="GO" id="GO:0016740">
    <property type="term" value="F:transferase activity"/>
    <property type="evidence" value="ECO:0007669"/>
    <property type="project" value="UniProtKB-KW"/>
</dbReference>
<dbReference type="PANTHER" id="PTHR11895">
    <property type="entry name" value="TRANSAMIDASE"/>
    <property type="match status" value="1"/>
</dbReference>
<dbReference type="InterPro" id="IPR000120">
    <property type="entry name" value="Amidase"/>
</dbReference>
<dbReference type="Proteomes" id="UP000054558">
    <property type="component" value="Unassembled WGS sequence"/>
</dbReference>
<evidence type="ECO:0000259" key="1">
    <source>
        <dbReference type="Pfam" id="PF01425"/>
    </source>
</evidence>
<dbReference type="AlphaFoldDB" id="A0A1Y1I8Y3"/>
<feature type="domain" description="Amidase" evidence="1">
    <location>
        <begin position="44"/>
        <end position="443"/>
    </location>
</feature>
<evidence type="ECO:0000313" key="3">
    <source>
        <dbReference type="Proteomes" id="UP000054558"/>
    </source>
</evidence>
<keyword evidence="2" id="KW-0808">Transferase</keyword>
<accession>A0A1Y1I8Y3</accession>